<dbReference type="Pfam" id="PF17939">
    <property type="entry name" value="TetR_C_30"/>
    <property type="match status" value="1"/>
</dbReference>
<keyword evidence="5" id="KW-1185">Reference proteome</keyword>
<organism evidence="4 5">
    <name type="scientific">Aquibium pacificus</name>
    <dbReference type="NCBI Taxonomy" id="3153579"/>
    <lineage>
        <taxon>Bacteria</taxon>
        <taxon>Pseudomonadati</taxon>
        <taxon>Pseudomonadota</taxon>
        <taxon>Alphaproteobacteria</taxon>
        <taxon>Hyphomicrobiales</taxon>
        <taxon>Phyllobacteriaceae</taxon>
        <taxon>Aquibium</taxon>
    </lineage>
</organism>
<feature type="domain" description="HTH tetR-type" evidence="3">
    <location>
        <begin position="2"/>
        <end position="63"/>
    </location>
</feature>
<keyword evidence="1 2" id="KW-0238">DNA-binding</keyword>
<dbReference type="Pfam" id="PF00440">
    <property type="entry name" value="TetR_N"/>
    <property type="match status" value="1"/>
</dbReference>
<dbReference type="EMBL" id="JBDPGJ010000001">
    <property type="protein sequence ID" value="MEX0404432.1"/>
    <property type="molecule type" value="Genomic_DNA"/>
</dbReference>
<dbReference type="Proteomes" id="UP001556692">
    <property type="component" value="Unassembled WGS sequence"/>
</dbReference>
<dbReference type="InterPro" id="IPR009057">
    <property type="entry name" value="Homeodomain-like_sf"/>
</dbReference>
<reference evidence="4 5" key="1">
    <citation type="submission" date="2024-05" db="EMBL/GenBank/DDBJ databases">
        <authorList>
            <person name="Jiang F."/>
        </authorList>
    </citation>
    <scope>NUCLEOTIDE SEQUENCE [LARGE SCALE GENOMIC DNA]</scope>
    <source>
        <strain evidence="4 5">LZ166</strain>
    </source>
</reference>
<feature type="DNA-binding region" description="H-T-H motif" evidence="2">
    <location>
        <begin position="26"/>
        <end position="45"/>
    </location>
</feature>
<evidence type="ECO:0000313" key="4">
    <source>
        <dbReference type="EMBL" id="MEX0404432.1"/>
    </source>
</evidence>
<dbReference type="SUPFAM" id="SSF46689">
    <property type="entry name" value="Homeodomain-like"/>
    <property type="match status" value="1"/>
</dbReference>
<sequence length="208" mass="23945">MNHTSVRLLDACERMLCEVECVDDLTVRRLAREAGVTPSSVNYHFGSQERLIVATAERVYRRLNQERMNLLNRAVQRRHPEPPLIEEVIAALVGPSVRWSLEPTSKYRVLAHFNSMSQRSRDPEIYRAIIEGVEHHRAFMVYLRQLAPWLDDAGIGWRMSCALGIRSQVTRSRVRNEVLTDHAIDFSDPDAVIARIVEVVAPMFRRLS</sequence>
<name>A0ABV3SCF8_9HYPH</name>
<comment type="caution">
    <text evidence="4">The sequence shown here is derived from an EMBL/GenBank/DDBJ whole genome shotgun (WGS) entry which is preliminary data.</text>
</comment>
<dbReference type="InterPro" id="IPR036271">
    <property type="entry name" value="Tet_transcr_reg_TetR-rel_C_sf"/>
</dbReference>
<dbReference type="Gene3D" id="1.10.357.10">
    <property type="entry name" value="Tetracycline Repressor, domain 2"/>
    <property type="match status" value="1"/>
</dbReference>
<gene>
    <name evidence="4" type="ORF">ABGN05_02015</name>
</gene>
<dbReference type="RefSeq" id="WP_367952320.1">
    <property type="nucleotide sequence ID" value="NZ_JBDPGJ010000001.1"/>
</dbReference>
<dbReference type="InterPro" id="IPR041586">
    <property type="entry name" value="PsrA_TetR_C"/>
</dbReference>
<accession>A0ABV3SCF8</accession>
<dbReference type="PROSITE" id="PS50977">
    <property type="entry name" value="HTH_TETR_2"/>
    <property type="match status" value="1"/>
</dbReference>
<evidence type="ECO:0000256" key="2">
    <source>
        <dbReference type="PROSITE-ProRule" id="PRU00335"/>
    </source>
</evidence>
<proteinExistence type="predicted"/>
<dbReference type="InterPro" id="IPR001647">
    <property type="entry name" value="HTH_TetR"/>
</dbReference>
<evidence type="ECO:0000256" key="1">
    <source>
        <dbReference type="ARBA" id="ARBA00023125"/>
    </source>
</evidence>
<evidence type="ECO:0000313" key="5">
    <source>
        <dbReference type="Proteomes" id="UP001556692"/>
    </source>
</evidence>
<protein>
    <submittedName>
        <fullName evidence="4">TetR/AcrR family transcriptional regulator</fullName>
    </submittedName>
</protein>
<evidence type="ECO:0000259" key="3">
    <source>
        <dbReference type="PROSITE" id="PS50977"/>
    </source>
</evidence>
<dbReference type="SUPFAM" id="SSF48498">
    <property type="entry name" value="Tetracyclin repressor-like, C-terminal domain"/>
    <property type="match status" value="1"/>
</dbReference>